<keyword evidence="2" id="KW-0862">Zinc</keyword>
<dbReference type="Gene3D" id="3.30.40.10">
    <property type="entry name" value="Zinc/RING finger domain, C3HC4 (zinc finger)"/>
    <property type="match status" value="1"/>
</dbReference>
<dbReference type="SUPFAM" id="SSF57850">
    <property type="entry name" value="RING/U-box"/>
    <property type="match status" value="1"/>
</dbReference>
<evidence type="ECO:0000313" key="5">
    <source>
        <dbReference type="EMBL" id="CAI6373840.1"/>
    </source>
</evidence>
<dbReference type="InterPro" id="IPR013083">
    <property type="entry name" value="Znf_RING/FYVE/PHD"/>
</dbReference>
<proteinExistence type="predicted"/>
<evidence type="ECO:0000313" key="6">
    <source>
        <dbReference type="Proteomes" id="UP001160148"/>
    </source>
</evidence>
<keyword evidence="1 3" id="KW-0863">Zinc-finger</keyword>
<dbReference type="InterPro" id="IPR001841">
    <property type="entry name" value="Znf_RING"/>
</dbReference>
<comment type="caution">
    <text evidence="5">The sequence shown here is derived from an EMBL/GenBank/DDBJ whole genome shotgun (WGS) entry which is preliminary data.</text>
</comment>
<reference evidence="5 6" key="1">
    <citation type="submission" date="2023-01" db="EMBL/GenBank/DDBJ databases">
        <authorList>
            <person name="Whitehead M."/>
        </authorList>
    </citation>
    <scope>NUCLEOTIDE SEQUENCE [LARGE SCALE GENOMIC DNA]</scope>
</reference>
<evidence type="ECO:0000256" key="1">
    <source>
        <dbReference type="ARBA" id="ARBA00022771"/>
    </source>
</evidence>
<dbReference type="Pfam" id="PF13920">
    <property type="entry name" value="zf-C3HC4_3"/>
    <property type="match status" value="1"/>
</dbReference>
<gene>
    <name evidence="5" type="ORF">MEUPH1_LOCUS27539</name>
</gene>
<dbReference type="PROSITE" id="PS50089">
    <property type="entry name" value="ZF_RING_2"/>
    <property type="match status" value="1"/>
</dbReference>
<dbReference type="Proteomes" id="UP001160148">
    <property type="component" value="Unassembled WGS sequence"/>
</dbReference>
<dbReference type="EMBL" id="CARXXK010001128">
    <property type="protein sequence ID" value="CAI6373840.1"/>
    <property type="molecule type" value="Genomic_DNA"/>
</dbReference>
<sequence>MVMAIALLPNQKLDEGFDEIRRMYRTEIQNYIGQNENENIHKFLEYYRRTWLTGIFAEMLSVSHQNRRTNNVLEISHRNLMTNMQNPNPSPWLFLENLITHVHGIMNDYRLAVDGIEVRQPRPRASIEQDKKITLGLTKLVQNRFSVAEFLGYTKHVTPNFGVERPNVHNEELRAQTAQPIIEPVLNNMMDNIELRAQTAQPIIEPVLNNMMDNIELRAQTVQPIIEPVLNNMMDNIELRAQTAQPIIEPVLNNMMDNIELRAQTAQPIIEPVLNNMMDNIELRAQTAQPIIEPVLNNMMDNIEPRDRVILGYESPPAFFQGVLRHYNLPLLLPLPIYEEQDVMPYDVLHEFQEHNDEELDNEIVPYVVDNIEPLVWPTFEFEPQHQIINPINDFPHINIRRSNDEVENMREIVVCVACMSTGSNIVLRPCNHVCLCGECFEGLDRLVCPLCRAVITEIVVILE</sequence>
<keyword evidence="6" id="KW-1185">Reference proteome</keyword>
<evidence type="ECO:0000259" key="4">
    <source>
        <dbReference type="PROSITE" id="PS50089"/>
    </source>
</evidence>
<dbReference type="GO" id="GO:0008270">
    <property type="term" value="F:zinc ion binding"/>
    <property type="evidence" value="ECO:0007669"/>
    <property type="project" value="UniProtKB-KW"/>
</dbReference>
<protein>
    <recommendedName>
        <fullName evidence="4">RING-type domain-containing protein</fullName>
    </recommendedName>
</protein>
<evidence type="ECO:0000256" key="3">
    <source>
        <dbReference type="PROSITE-ProRule" id="PRU00175"/>
    </source>
</evidence>
<name>A0AAV0XZ41_9HEMI</name>
<organism evidence="5 6">
    <name type="scientific">Macrosiphum euphorbiae</name>
    <name type="common">potato aphid</name>
    <dbReference type="NCBI Taxonomy" id="13131"/>
    <lineage>
        <taxon>Eukaryota</taxon>
        <taxon>Metazoa</taxon>
        <taxon>Ecdysozoa</taxon>
        <taxon>Arthropoda</taxon>
        <taxon>Hexapoda</taxon>
        <taxon>Insecta</taxon>
        <taxon>Pterygota</taxon>
        <taxon>Neoptera</taxon>
        <taxon>Paraneoptera</taxon>
        <taxon>Hemiptera</taxon>
        <taxon>Sternorrhyncha</taxon>
        <taxon>Aphidomorpha</taxon>
        <taxon>Aphidoidea</taxon>
        <taxon>Aphididae</taxon>
        <taxon>Macrosiphini</taxon>
        <taxon>Macrosiphum</taxon>
    </lineage>
</organism>
<keyword evidence="1 3" id="KW-0479">Metal-binding</keyword>
<accession>A0AAV0XZ41</accession>
<feature type="domain" description="RING-type" evidence="4">
    <location>
        <begin position="416"/>
        <end position="453"/>
    </location>
</feature>
<evidence type="ECO:0000256" key="2">
    <source>
        <dbReference type="ARBA" id="ARBA00022833"/>
    </source>
</evidence>
<dbReference type="AlphaFoldDB" id="A0AAV0XZ41"/>